<proteinExistence type="predicted"/>
<evidence type="ECO:0000313" key="2">
    <source>
        <dbReference type="Proteomes" id="UP000255303"/>
    </source>
</evidence>
<dbReference type="EMBL" id="UGUV01000002">
    <property type="protein sequence ID" value="SUD53190.1"/>
    <property type="molecule type" value="Genomic_DNA"/>
</dbReference>
<dbReference type="AlphaFoldDB" id="A0A379JXG8"/>
<dbReference type="Proteomes" id="UP000255303">
    <property type="component" value="Unassembled WGS sequence"/>
</dbReference>
<reference evidence="1 2" key="1">
    <citation type="submission" date="2018-06" db="EMBL/GenBank/DDBJ databases">
        <authorList>
            <consortium name="Pathogen Informatics"/>
            <person name="Doyle S."/>
        </authorList>
    </citation>
    <scope>NUCLEOTIDE SEQUENCE [LARGE SCALE GENOMIC DNA]</scope>
    <source>
        <strain evidence="1 2">NCTC10692</strain>
    </source>
</reference>
<evidence type="ECO:0000313" key="1">
    <source>
        <dbReference type="EMBL" id="SUD53190.1"/>
    </source>
</evidence>
<dbReference type="InterPro" id="IPR014858">
    <property type="entry name" value="BrxB"/>
</dbReference>
<organism evidence="1 2">
    <name type="scientific">Ectopseudomonas oleovorans</name>
    <name type="common">Pseudomonas oleovorans</name>
    <dbReference type="NCBI Taxonomy" id="301"/>
    <lineage>
        <taxon>Bacteria</taxon>
        <taxon>Pseudomonadati</taxon>
        <taxon>Pseudomonadota</taxon>
        <taxon>Gammaproteobacteria</taxon>
        <taxon>Pseudomonadales</taxon>
        <taxon>Pseudomonadaceae</taxon>
        <taxon>Ectopseudomonas</taxon>
    </lineage>
</organism>
<sequence length="221" mass="25241">MASMNRKISEQPMAARFDHLLGVISGQRFLEMRGLNNDLPFYICEFKAAEAVEMERVRRQLVTRLANMSIPCLQGRGIHVLDINLYDLSVELLKAREGSSEEGNLWDDLLAIEQEVEKEQLLETLQNVLGIEEYLIPAIGERLAVAEYDVLFLSGIGEVFPYIRSHNVLNNLQSTAKSKPTVMFFPGEYRYSLEQGASLELFGLLHDDKYYRAFNIFETQA</sequence>
<dbReference type="Pfam" id="PF08747">
    <property type="entry name" value="BrxB"/>
    <property type="match status" value="1"/>
</dbReference>
<protein>
    <submittedName>
        <fullName evidence="1">Domain of uncharacterized function (DUF1788)</fullName>
    </submittedName>
</protein>
<gene>
    <name evidence="1" type="ORF">NCTC10692_03704</name>
</gene>
<accession>A0A379JXG8</accession>
<name>A0A379JXG8_ECTOL</name>